<sequence>MTRLGFVTVARSDYGIYLPLLRRAAQVPGLTWGLYVTGMHLSPASGMTVQAIEADGFPILDRVHMLMASDAPEGITLSIGQGVEGFARSFARHRPDLLVVLGDRFEMMAAALAALPFLIPVAHIHGGEITEGAMDDALRHAITKLSHLHFASTEAHARRIRQLGEAPDRVWACGAPGLDHLLDLEWLPDGELETRIGRPLVPGLLMATFHPVTLEQEATGAQVEAFLGALHDAGRPVIFTLPNADTHGQQVAGAIQAFLDTHPDCRMAGNLGTRAYFSLMRRAGAMVGNSSSGLIEAASFQLPVVNVGNRQKGRTRGRNVIDVPATRGAIADGIRRALDPAFQDSLAGMTNPYHLGEPASRLILERLLATDPASLIPKAFFDWPSAADPGRTP</sequence>
<protein>
    <submittedName>
        <fullName evidence="2">UDP-N-acetyl glucosamine 2-epimerase</fullName>
    </submittedName>
</protein>
<proteinExistence type="predicted"/>
<dbReference type="KEGG" id="msea:METESE_01900"/>
<gene>
    <name evidence="2" type="ORF">METESE_01900</name>
</gene>
<dbReference type="InterPro" id="IPR029767">
    <property type="entry name" value="WecB-like"/>
</dbReference>
<reference evidence="2" key="1">
    <citation type="journal article" date="2023" name="Int. J. Syst. Evol. Microbiol.">
        <title>Mesoterricola silvestris gen. nov., sp. nov., Mesoterricola sediminis sp. nov., Geothrix oryzae sp. nov., Geothrix edaphica sp. nov., Geothrix rubra sp. nov., and Geothrix limicola sp. nov., six novel members of Acidobacteriota isolated from soils.</title>
        <authorList>
            <person name="Itoh H."/>
            <person name="Sugisawa Y."/>
            <person name="Mise K."/>
            <person name="Xu Z."/>
            <person name="Kuniyasu M."/>
            <person name="Ushijima N."/>
            <person name="Kawano K."/>
            <person name="Kobayashi E."/>
            <person name="Shiratori Y."/>
            <person name="Masuda Y."/>
            <person name="Senoo K."/>
        </authorList>
    </citation>
    <scope>NUCLEOTIDE SEQUENCE</scope>
    <source>
        <strain evidence="2">W786</strain>
    </source>
</reference>
<evidence type="ECO:0000313" key="3">
    <source>
        <dbReference type="Proteomes" id="UP001228113"/>
    </source>
</evidence>
<dbReference type="GO" id="GO:0004553">
    <property type="term" value="F:hydrolase activity, hydrolyzing O-glycosyl compounds"/>
    <property type="evidence" value="ECO:0007669"/>
    <property type="project" value="InterPro"/>
</dbReference>
<feature type="domain" description="UDP-N-acetylglucosamine 2-epimerase" evidence="1">
    <location>
        <begin position="28"/>
        <end position="362"/>
    </location>
</feature>
<dbReference type="EMBL" id="AP027081">
    <property type="protein sequence ID" value="BDU75232.1"/>
    <property type="molecule type" value="Genomic_DNA"/>
</dbReference>
<accession>A0AA48KCD2</accession>
<evidence type="ECO:0000259" key="1">
    <source>
        <dbReference type="Pfam" id="PF02350"/>
    </source>
</evidence>
<keyword evidence="3" id="KW-1185">Reference proteome</keyword>
<dbReference type="RefSeq" id="WP_316410911.1">
    <property type="nucleotide sequence ID" value="NZ_AP027081.1"/>
</dbReference>
<dbReference type="PANTHER" id="PTHR43174">
    <property type="entry name" value="UDP-N-ACETYLGLUCOSAMINE 2-EPIMERASE"/>
    <property type="match status" value="1"/>
</dbReference>
<dbReference type="GO" id="GO:0006047">
    <property type="term" value="P:UDP-N-acetylglucosamine metabolic process"/>
    <property type="evidence" value="ECO:0007669"/>
    <property type="project" value="InterPro"/>
</dbReference>
<dbReference type="Proteomes" id="UP001228113">
    <property type="component" value="Chromosome"/>
</dbReference>
<dbReference type="SUPFAM" id="SSF53756">
    <property type="entry name" value="UDP-Glycosyltransferase/glycogen phosphorylase"/>
    <property type="match status" value="1"/>
</dbReference>
<evidence type="ECO:0000313" key="2">
    <source>
        <dbReference type="EMBL" id="BDU75232.1"/>
    </source>
</evidence>
<organism evidence="2 3">
    <name type="scientific">Mesoterricola sediminis</name>
    <dbReference type="NCBI Taxonomy" id="2927980"/>
    <lineage>
        <taxon>Bacteria</taxon>
        <taxon>Pseudomonadati</taxon>
        <taxon>Acidobacteriota</taxon>
        <taxon>Holophagae</taxon>
        <taxon>Holophagales</taxon>
        <taxon>Holophagaceae</taxon>
        <taxon>Mesoterricola</taxon>
    </lineage>
</organism>
<dbReference type="NCBIfam" id="TIGR03568">
    <property type="entry name" value="NeuC_NnaA"/>
    <property type="match status" value="1"/>
</dbReference>
<dbReference type="Pfam" id="PF02350">
    <property type="entry name" value="Epimerase_2"/>
    <property type="match status" value="1"/>
</dbReference>
<dbReference type="AlphaFoldDB" id="A0AA48KCD2"/>
<dbReference type="Gene3D" id="3.40.50.2000">
    <property type="entry name" value="Glycogen Phosphorylase B"/>
    <property type="match status" value="2"/>
</dbReference>
<dbReference type="InterPro" id="IPR020004">
    <property type="entry name" value="UDP-GlcNAc_Epase"/>
</dbReference>
<name>A0AA48KCD2_9BACT</name>
<dbReference type="PANTHER" id="PTHR43174:SF3">
    <property type="entry name" value="UDP-N-ACETYLGLUCOSAMINE 2-EPIMERASE"/>
    <property type="match status" value="1"/>
</dbReference>
<dbReference type="InterPro" id="IPR003331">
    <property type="entry name" value="UDP_GlcNAc_Epimerase_2_dom"/>
</dbReference>